<dbReference type="InterPro" id="IPR058922">
    <property type="entry name" value="WHD_DRP"/>
</dbReference>
<dbReference type="Gene3D" id="1.10.10.10">
    <property type="entry name" value="Winged helix-like DNA-binding domain superfamily/Winged helix DNA-binding domain"/>
    <property type="match status" value="1"/>
</dbReference>
<dbReference type="InterPro" id="IPR055414">
    <property type="entry name" value="LRR_R13L4/SHOC2-like"/>
</dbReference>
<dbReference type="Gene3D" id="3.80.10.10">
    <property type="entry name" value="Ribonuclease Inhibitor"/>
    <property type="match status" value="2"/>
</dbReference>
<dbReference type="Gramene" id="OMO94411">
    <property type="protein sequence ID" value="OMO94411"/>
    <property type="gene ID" value="CCACVL1_06017"/>
</dbReference>
<gene>
    <name evidence="6" type="ORF">CCACVL1_06017</name>
</gene>
<protein>
    <submittedName>
        <fullName evidence="6">Disease resistance protein</fullName>
    </submittedName>
</protein>
<dbReference type="Pfam" id="PF23598">
    <property type="entry name" value="LRR_14"/>
    <property type="match status" value="1"/>
</dbReference>
<dbReference type="PRINTS" id="PR00364">
    <property type="entry name" value="DISEASERSIST"/>
</dbReference>
<dbReference type="Pfam" id="PF00931">
    <property type="entry name" value="NB-ARC"/>
    <property type="match status" value="1"/>
</dbReference>
<keyword evidence="1" id="KW-0677">Repeat</keyword>
<dbReference type="SUPFAM" id="SSF52540">
    <property type="entry name" value="P-loop containing nucleoside triphosphate hydrolases"/>
    <property type="match status" value="1"/>
</dbReference>
<feature type="domain" description="Disease resistance R13L4/SHOC-2-like LRR" evidence="5">
    <location>
        <begin position="556"/>
        <end position="870"/>
    </location>
</feature>
<evidence type="ECO:0000259" key="4">
    <source>
        <dbReference type="Pfam" id="PF23559"/>
    </source>
</evidence>
<dbReference type="STRING" id="210143.A0A1R3JHV6"/>
<dbReference type="FunFam" id="3.40.50.300:FF:001091">
    <property type="entry name" value="Probable disease resistance protein At1g61300"/>
    <property type="match status" value="1"/>
</dbReference>
<dbReference type="OMA" id="ENYAFIH"/>
<dbReference type="InterPro" id="IPR044974">
    <property type="entry name" value="Disease_R_plants"/>
</dbReference>
<evidence type="ECO:0000313" key="7">
    <source>
        <dbReference type="Proteomes" id="UP000188268"/>
    </source>
</evidence>
<dbReference type="GO" id="GO:0098542">
    <property type="term" value="P:defense response to other organism"/>
    <property type="evidence" value="ECO:0007669"/>
    <property type="project" value="TreeGrafter"/>
</dbReference>
<dbReference type="InterPro" id="IPR032675">
    <property type="entry name" value="LRR_dom_sf"/>
</dbReference>
<dbReference type="Pfam" id="PF23559">
    <property type="entry name" value="WHD_DRP"/>
    <property type="match status" value="1"/>
</dbReference>
<accession>A0A1R3JHV6</accession>
<dbReference type="Proteomes" id="UP000188268">
    <property type="component" value="Unassembled WGS sequence"/>
</dbReference>
<dbReference type="InterPro" id="IPR002182">
    <property type="entry name" value="NB-ARC"/>
</dbReference>
<dbReference type="SUPFAM" id="SSF52058">
    <property type="entry name" value="L domain-like"/>
    <property type="match status" value="1"/>
</dbReference>
<sequence length="924" mass="106971">MEPTILGALELLCGSRTRIEQDVEAIRRDLRHLESILGNYDATETNYQQHPMEEIQKLRIASFRAADALEEYDYDLQNARKDHVDPLFHSLYGIFKFIINNLKTHAIASGIKHARATLSRVLDEFDRQGQFYSKLRSLKEDDDLLLEQEDDLVGIEQPRKKLMPWLLSNDPRLKVISVVGMAGTGKTTLVKKLYDDVSCKNRFRYHFWTTISQQFNMDEILKDIIRQIYGRDRRPIPRGVETMKISELGTMVQDSLRSSSYLLILDDFRSINDWNSIIKTLPRGFRSRIVLTSRHADVAPPANQKFDAHNFSMEKLSQEESKALFCRKAFQDGRCPANLEEIVEKILRKCDGLPLAINAIGGFLRRKAEIRDWERVYNNLGFELTRNNEELGFMKKLLIPSYNELPEELKSCFLYLSMFPEDYKIEYNRLIRLWVAEKFVQPIEEKTGEEVAEEYFKMLLNRYLIQAAETSSDGRVKTCRVHDILHQICIIKADDQNFAAIHKDGDAALPDNVRRLSIHNGLGKAKQIWNNSIVRALFVFGLVDSPSKANLHELLIKNHKKVRLLDLQAAPLKQFPHGITNLVHLRYLSMRHTKVEAIPSSISKLRNLETLDLKHAHVSKLPASIVKLHKLRVLLVYRYDQIESYTHSHYKYGFNPPANLGKLKFLQKLSFLEATHGRHMLNEIGSLSQLRRLGIIKLREEDGKALCSSIKKLSQLRALSITSMDEKEIIDLPKEQLSQDFRLQCLHRLQRLYLTGPLRELPKWIPMVDSLVRLSLRGSRLKDPPLAGLRHLPELVHLDLLEAYNGKDLHFMNGGFWKLKVLVIDKLDELETIEVDEKAMPSLEKLIIQRCMMLRKVPRGIQHLKSIKVLEFFDMPQELIEILRPGDPGSENWKIAHISQVHSTHWNKGWQSQSLSPLNELERS</sequence>
<dbReference type="Gene3D" id="3.40.50.300">
    <property type="entry name" value="P-loop containing nucleotide triphosphate hydrolases"/>
    <property type="match status" value="1"/>
</dbReference>
<proteinExistence type="predicted"/>
<evidence type="ECO:0000313" key="6">
    <source>
        <dbReference type="EMBL" id="OMO94411.1"/>
    </source>
</evidence>
<dbReference type="Gene3D" id="1.10.8.430">
    <property type="entry name" value="Helical domain of apoptotic protease-activating factors"/>
    <property type="match status" value="1"/>
</dbReference>
<dbReference type="InterPro" id="IPR036388">
    <property type="entry name" value="WH-like_DNA-bd_sf"/>
</dbReference>
<feature type="domain" description="Disease resistance protein winged helix" evidence="4">
    <location>
        <begin position="418"/>
        <end position="488"/>
    </location>
</feature>
<dbReference type="PANTHER" id="PTHR23155">
    <property type="entry name" value="DISEASE RESISTANCE PROTEIN RP"/>
    <property type="match status" value="1"/>
</dbReference>
<dbReference type="AlphaFoldDB" id="A0A1R3JHV6"/>
<dbReference type="GO" id="GO:0043531">
    <property type="term" value="F:ADP binding"/>
    <property type="evidence" value="ECO:0007669"/>
    <property type="project" value="InterPro"/>
</dbReference>
<reference evidence="6 7" key="1">
    <citation type="submission" date="2013-09" db="EMBL/GenBank/DDBJ databases">
        <title>Corchorus capsularis genome sequencing.</title>
        <authorList>
            <person name="Alam M."/>
            <person name="Haque M.S."/>
            <person name="Islam M.S."/>
            <person name="Emdad E.M."/>
            <person name="Islam M.M."/>
            <person name="Ahmed B."/>
            <person name="Halim A."/>
            <person name="Hossen Q.M.M."/>
            <person name="Hossain M.Z."/>
            <person name="Ahmed R."/>
            <person name="Khan M.M."/>
            <person name="Islam R."/>
            <person name="Rashid M.M."/>
            <person name="Khan S.A."/>
            <person name="Rahman M.S."/>
            <person name="Alam M."/>
        </authorList>
    </citation>
    <scope>NUCLEOTIDE SEQUENCE [LARGE SCALE GENOMIC DNA]</scope>
    <source>
        <strain evidence="7">cv. CVL-1</strain>
        <tissue evidence="6">Whole seedling</tissue>
    </source>
</reference>
<comment type="caution">
    <text evidence="6">The sequence shown here is derived from an EMBL/GenBank/DDBJ whole genome shotgun (WGS) entry which is preliminary data.</text>
</comment>
<dbReference type="InterPro" id="IPR027417">
    <property type="entry name" value="P-loop_NTPase"/>
</dbReference>
<feature type="domain" description="NB-ARC" evidence="3">
    <location>
        <begin position="156"/>
        <end position="332"/>
    </location>
</feature>
<dbReference type="FunFam" id="1.10.10.10:FF:000322">
    <property type="entry name" value="Probable disease resistance protein At1g63360"/>
    <property type="match status" value="1"/>
</dbReference>
<dbReference type="InterPro" id="IPR042197">
    <property type="entry name" value="Apaf_helical"/>
</dbReference>
<evidence type="ECO:0000256" key="2">
    <source>
        <dbReference type="ARBA" id="ARBA00022821"/>
    </source>
</evidence>
<dbReference type="PANTHER" id="PTHR23155:SF1205">
    <property type="entry name" value="DISEASE RESISTANCE PROTEIN RPM1"/>
    <property type="match status" value="1"/>
</dbReference>
<evidence type="ECO:0000256" key="1">
    <source>
        <dbReference type="ARBA" id="ARBA00022737"/>
    </source>
</evidence>
<dbReference type="EMBL" id="AWWV01007875">
    <property type="protein sequence ID" value="OMO94411.1"/>
    <property type="molecule type" value="Genomic_DNA"/>
</dbReference>
<keyword evidence="2" id="KW-0611">Plant defense</keyword>
<keyword evidence="7" id="KW-1185">Reference proteome</keyword>
<evidence type="ECO:0000259" key="3">
    <source>
        <dbReference type="Pfam" id="PF00931"/>
    </source>
</evidence>
<organism evidence="6 7">
    <name type="scientific">Corchorus capsularis</name>
    <name type="common">Jute</name>
    <dbReference type="NCBI Taxonomy" id="210143"/>
    <lineage>
        <taxon>Eukaryota</taxon>
        <taxon>Viridiplantae</taxon>
        <taxon>Streptophyta</taxon>
        <taxon>Embryophyta</taxon>
        <taxon>Tracheophyta</taxon>
        <taxon>Spermatophyta</taxon>
        <taxon>Magnoliopsida</taxon>
        <taxon>eudicotyledons</taxon>
        <taxon>Gunneridae</taxon>
        <taxon>Pentapetalae</taxon>
        <taxon>rosids</taxon>
        <taxon>malvids</taxon>
        <taxon>Malvales</taxon>
        <taxon>Malvaceae</taxon>
        <taxon>Grewioideae</taxon>
        <taxon>Apeibeae</taxon>
        <taxon>Corchorus</taxon>
    </lineage>
</organism>
<name>A0A1R3JHV6_COCAP</name>
<evidence type="ECO:0000259" key="5">
    <source>
        <dbReference type="Pfam" id="PF23598"/>
    </source>
</evidence>
<dbReference type="OrthoDB" id="598235at2759"/>